<feature type="region of interest" description="Disordered" evidence="1">
    <location>
        <begin position="56"/>
        <end position="82"/>
    </location>
</feature>
<name>A0AAW0DQ15_9AGAR</name>
<evidence type="ECO:0000313" key="3">
    <source>
        <dbReference type="Proteomes" id="UP001383192"/>
    </source>
</evidence>
<dbReference type="Proteomes" id="UP001383192">
    <property type="component" value="Unassembled WGS sequence"/>
</dbReference>
<evidence type="ECO:0000313" key="2">
    <source>
        <dbReference type="EMBL" id="KAK7052921.1"/>
    </source>
</evidence>
<dbReference type="EMBL" id="JAYKXP010000011">
    <property type="protein sequence ID" value="KAK7052921.1"/>
    <property type="molecule type" value="Genomic_DNA"/>
</dbReference>
<sequence>MKIYPTVVSTQYLKRFKDSEDITVSTLASMMKRVREKCWSYSSFVASRKGRAAIDDYQNGEKIGETSAGRPRSENLQPQGPEPVLASLPLSLSMRNISSPSLYLLKAQRDFLCVGARNPGQRR</sequence>
<proteinExistence type="predicted"/>
<accession>A0AAW0DQ15</accession>
<reference evidence="2 3" key="1">
    <citation type="submission" date="2024-01" db="EMBL/GenBank/DDBJ databases">
        <title>A draft genome for a cacao thread blight-causing isolate of Paramarasmius palmivorus.</title>
        <authorList>
            <person name="Baruah I.K."/>
            <person name="Bukari Y."/>
            <person name="Amoako-Attah I."/>
            <person name="Meinhardt L.W."/>
            <person name="Bailey B.A."/>
            <person name="Cohen S.P."/>
        </authorList>
    </citation>
    <scope>NUCLEOTIDE SEQUENCE [LARGE SCALE GENOMIC DNA]</scope>
    <source>
        <strain evidence="2 3">GH-12</strain>
    </source>
</reference>
<evidence type="ECO:0000256" key="1">
    <source>
        <dbReference type="SAM" id="MobiDB-lite"/>
    </source>
</evidence>
<comment type="caution">
    <text evidence="2">The sequence shown here is derived from an EMBL/GenBank/DDBJ whole genome shotgun (WGS) entry which is preliminary data.</text>
</comment>
<organism evidence="2 3">
    <name type="scientific">Paramarasmius palmivorus</name>
    <dbReference type="NCBI Taxonomy" id="297713"/>
    <lineage>
        <taxon>Eukaryota</taxon>
        <taxon>Fungi</taxon>
        <taxon>Dikarya</taxon>
        <taxon>Basidiomycota</taxon>
        <taxon>Agaricomycotina</taxon>
        <taxon>Agaricomycetes</taxon>
        <taxon>Agaricomycetidae</taxon>
        <taxon>Agaricales</taxon>
        <taxon>Marasmiineae</taxon>
        <taxon>Marasmiaceae</taxon>
        <taxon>Paramarasmius</taxon>
    </lineage>
</organism>
<keyword evidence="3" id="KW-1185">Reference proteome</keyword>
<gene>
    <name evidence="2" type="ORF">VNI00_004241</name>
</gene>
<dbReference type="AlphaFoldDB" id="A0AAW0DQ15"/>
<protein>
    <submittedName>
        <fullName evidence="2">Uncharacterized protein</fullName>
    </submittedName>
</protein>